<proteinExistence type="predicted"/>
<dbReference type="eggNOG" id="COG2208">
    <property type="taxonomic scope" value="Bacteria"/>
</dbReference>
<dbReference type="AlphaFoldDB" id="A0A1Z1WPC4"/>
<dbReference type="RefSeq" id="WP_087886804.1">
    <property type="nucleotide sequence ID" value="NZ_CP021748.1"/>
</dbReference>
<dbReference type="KEGG" id="salf:SMD44_07760"/>
<accession>A0A1Z1WPC4</accession>
<gene>
    <name evidence="1" type="ORF">SMD44_07760</name>
</gene>
<dbReference type="EMBL" id="CP021748">
    <property type="protein sequence ID" value="ARX88273.1"/>
    <property type="molecule type" value="Genomic_DNA"/>
</dbReference>
<reference evidence="1 2" key="1">
    <citation type="submission" date="2017-05" db="EMBL/GenBank/DDBJ databases">
        <title>Streptomyces alboflavus Genome sequencing and assembly.</title>
        <authorList>
            <person name="Wang Y."/>
            <person name="Du B."/>
            <person name="Ding Y."/>
            <person name="Liu H."/>
            <person name="Hou Q."/>
            <person name="Liu K."/>
            <person name="Wang C."/>
            <person name="Yao L."/>
        </authorList>
    </citation>
    <scope>NUCLEOTIDE SEQUENCE [LARGE SCALE GENOMIC DNA]</scope>
    <source>
        <strain evidence="1 2">MDJK44</strain>
    </source>
</reference>
<protein>
    <submittedName>
        <fullName evidence="1">Uncharacterized protein</fullName>
    </submittedName>
</protein>
<dbReference type="STRING" id="67267.GCA_000716675_01906"/>
<dbReference type="Proteomes" id="UP000195880">
    <property type="component" value="Chromosome"/>
</dbReference>
<sequence length="83" mass="8402">MLLVTDALTASWGALDEPFPTAVRAMSLDGCDSGTLLERLAEGVRVHVGAAAPPSGTLLLVENDDTLRPASVVCGARSPGAVA</sequence>
<evidence type="ECO:0000313" key="1">
    <source>
        <dbReference type="EMBL" id="ARX88273.1"/>
    </source>
</evidence>
<name>A0A1Z1WPC4_9ACTN</name>
<keyword evidence="2" id="KW-1185">Reference proteome</keyword>
<organism evidence="1 2">
    <name type="scientific">Streptomyces alboflavus</name>
    <dbReference type="NCBI Taxonomy" id="67267"/>
    <lineage>
        <taxon>Bacteria</taxon>
        <taxon>Bacillati</taxon>
        <taxon>Actinomycetota</taxon>
        <taxon>Actinomycetes</taxon>
        <taxon>Kitasatosporales</taxon>
        <taxon>Streptomycetaceae</taxon>
        <taxon>Streptomyces</taxon>
    </lineage>
</organism>
<evidence type="ECO:0000313" key="2">
    <source>
        <dbReference type="Proteomes" id="UP000195880"/>
    </source>
</evidence>